<gene>
    <name evidence="1" type="ORF">M5598_27965</name>
</gene>
<dbReference type="Proteomes" id="UP001163036">
    <property type="component" value="Plasmid pVP-16-VB00198-1"/>
</dbReference>
<geneLocation type="plasmid" evidence="1 2">
    <name>pVP-16-VB00198-1</name>
</geneLocation>
<dbReference type="AlphaFoldDB" id="A0A8H9N8K8"/>
<proteinExistence type="predicted"/>
<organism evidence="1 2">
    <name type="scientific">Vibrio parahaemolyticus</name>
    <dbReference type="NCBI Taxonomy" id="670"/>
    <lineage>
        <taxon>Bacteria</taxon>
        <taxon>Pseudomonadati</taxon>
        <taxon>Pseudomonadota</taxon>
        <taxon>Gammaproteobacteria</taxon>
        <taxon>Vibrionales</taxon>
        <taxon>Vibrionaceae</taxon>
        <taxon>Vibrio</taxon>
    </lineage>
</organism>
<keyword evidence="1" id="KW-0614">Plasmid</keyword>
<dbReference type="EMBL" id="CP097357">
    <property type="protein sequence ID" value="UYV29821.1"/>
    <property type="molecule type" value="Genomic_DNA"/>
</dbReference>
<name>A0A8H9N8K8_VIBPH</name>
<dbReference type="RefSeq" id="WP_053312653.1">
    <property type="nucleotide sequence ID" value="NZ_CP062152.1"/>
</dbReference>
<evidence type="ECO:0000313" key="2">
    <source>
        <dbReference type="Proteomes" id="UP001163036"/>
    </source>
</evidence>
<reference evidence="1" key="1">
    <citation type="submission" date="2022-05" db="EMBL/GenBank/DDBJ databases">
        <title>Megaplasmid of Vibrio parahaemolyticus.</title>
        <authorList>
            <person name="Strauch E."/>
            <person name="Borowiak M."/>
        </authorList>
    </citation>
    <scope>NUCLEOTIDE SEQUENCE</scope>
    <source>
        <strain evidence="1">16-VB00198</strain>
        <plasmid evidence="1">pVP-16-VB00198-1</plasmid>
    </source>
</reference>
<evidence type="ECO:0000313" key="1">
    <source>
        <dbReference type="EMBL" id="UYV29821.1"/>
    </source>
</evidence>
<sequence>MYKPFNELKEIPDYFRIENNVEMGSPSFVKHPVFPIYVHSDGVPASVEIGNVISGSISVRMEIAYKADEILEMMHRYIESGDHDGIDNLEIVLIEDTYRLVTDIEDQEPDFFETKNLDEIIAKISL</sequence>
<protein>
    <submittedName>
        <fullName evidence="1">Uncharacterized protein</fullName>
    </submittedName>
</protein>
<accession>A0A8H9N8K8</accession>